<dbReference type="Gene3D" id="2.10.110.10">
    <property type="entry name" value="Cysteine Rich Protein"/>
    <property type="match status" value="1"/>
</dbReference>
<dbReference type="KEGG" id="aten:116305772"/>
<dbReference type="OrthoDB" id="5945546at2759"/>
<dbReference type="Gene3D" id="1.10.8.10">
    <property type="entry name" value="DNA helicase RuvA subunit, C-terminal domain"/>
    <property type="match status" value="1"/>
</dbReference>
<gene>
    <name evidence="2" type="primary">LOC116305772</name>
</gene>
<dbReference type="SUPFAM" id="SSF46934">
    <property type="entry name" value="UBA-like"/>
    <property type="match status" value="1"/>
</dbReference>
<dbReference type="SUPFAM" id="SSF57716">
    <property type="entry name" value="Glucocorticoid receptor-like (DNA-binding domain)"/>
    <property type="match status" value="1"/>
</dbReference>
<evidence type="ECO:0000313" key="2">
    <source>
        <dbReference type="RefSeq" id="XP_031571608.1"/>
    </source>
</evidence>
<organism evidence="1 2">
    <name type="scientific">Actinia tenebrosa</name>
    <name type="common">Australian red waratah sea anemone</name>
    <dbReference type="NCBI Taxonomy" id="6105"/>
    <lineage>
        <taxon>Eukaryota</taxon>
        <taxon>Metazoa</taxon>
        <taxon>Cnidaria</taxon>
        <taxon>Anthozoa</taxon>
        <taxon>Hexacorallia</taxon>
        <taxon>Actiniaria</taxon>
        <taxon>Actiniidae</taxon>
        <taxon>Actinia</taxon>
    </lineage>
</organism>
<dbReference type="RefSeq" id="XP_031571608.1">
    <property type="nucleotide sequence ID" value="XM_031715748.1"/>
</dbReference>
<dbReference type="Proteomes" id="UP000515163">
    <property type="component" value="Unplaced"/>
</dbReference>
<accession>A0A6P8J095</accession>
<proteinExistence type="predicted"/>
<reference evidence="2" key="1">
    <citation type="submission" date="2025-08" db="UniProtKB">
        <authorList>
            <consortium name="RefSeq"/>
        </authorList>
    </citation>
    <scope>IDENTIFICATION</scope>
    <source>
        <tissue evidence="2">Tentacle</tissue>
    </source>
</reference>
<dbReference type="AlphaFoldDB" id="A0A6P8J095"/>
<dbReference type="InParanoid" id="A0A6P8J095"/>
<dbReference type="InterPro" id="IPR009060">
    <property type="entry name" value="UBA-like_sf"/>
</dbReference>
<name>A0A6P8J095_ACTTE</name>
<evidence type="ECO:0000313" key="1">
    <source>
        <dbReference type="Proteomes" id="UP000515163"/>
    </source>
</evidence>
<protein>
    <submittedName>
        <fullName evidence="2">Uncharacterized protein LOC116305772</fullName>
    </submittedName>
</protein>
<keyword evidence="1" id="KW-1185">Reference proteome</keyword>
<dbReference type="GeneID" id="116305772"/>
<sequence>MWKFKMASGKKQSEADLKARESALNDLVLNFGFPKEQADKVLTECHNNVDHARERLCKMYGKSPASGPSCVPPNEPPPPYSECASSPISNPPLYISQEKEALLKNVEERFPVDTEERCSSCFDPIKPDPEEGFSGKMIWQGTKAYHSECYMKSKGPKCEHCCFALIAHPSKGLSGEWGIYDNKKYHEECYRQFAGPRCSSCCDVIAPNSEEGFTGRWIEDHNKIYHEECFAKKNFVEARAKYS</sequence>